<reference evidence="3 4" key="1">
    <citation type="submission" date="2017-09" db="EMBL/GenBank/DDBJ databases">
        <title>Depth-based differentiation of microbial function through sediment-hosted aquifers and enrichment of novel symbionts in the deep terrestrial subsurface.</title>
        <authorList>
            <person name="Probst A.J."/>
            <person name="Ladd B."/>
            <person name="Jarett J.K."/>
            <person name="Geller-Mcgrath D.E."/>
            <person name="Sieber C.M."/>
            <person name="Emerson J.B."/>
            <person name="Anantharaman K."/>
            <person name="Thomas B.C."/>
            <person name="Malmstrom R."/>
            <person name="Stieglmeier M."/>
            <person name="Klingl A."/>
            <person name="Woyke T."/>
            <person name="Ryan C.M."/>
            <person name="Banfield J.F."/>
        </authorList>
    </citation>
    <scope>NUCLEOTIDE SEQUENCE [LARGE SCALE GENOMIC DNA]</scope>
    <source>
        <strain evidence="3">CG17_big_fil_post_rev_8_21_14_2_50_48_46</strain>
    </source>
</reference>
<feature type="domain" description="DUF2202" evidence="2">
    <location>
        <begin position="74"/>
        <end position="235"/>
    </location>
</feature>
<dbReference type="CDD" id="cd01048">
    <property type="entry name" value="Ferritin_like_AB2"/>
    <property type="match status" value="1"/>
</dbReference>
<keyword evidence="1" id="KW-0732">Signal</keyword>
<sequence>MFNTFKFILPLLLLSACSVGAGAGPNAAAPSQNATLNSKNPFVKVDSEGNTQLVDNLLNQALTQMPKSDLSEAEKAGLLQMREEEKLAQEVYAVLAASWSSQSQTFQNISGSEATHTESVRQLLERYQVVDPALKEAGKFTAPALQSLYDTLVAQGKASYLAALQVGLEIEELDLADLKTQLGAVDQDDIRLVYQELERGSRNHLRAFSKALKAAGGTYTAKHLSQAEFDQIAQSAVERGSGG</sequence>
<dbReference type="AlphaFoldDB" id="A0A2M7FZZ9"/>
<proteinExistence type="predicted"/>
<feature type="chain" id="PRO_5014902227" evidence="1">
    <location>
        <begin position="24"/>
        <end position="243"/>
    </location>
</feature>
<dbReference type="SUPFAM" id="SSF47240">
    <property type="entry name" value="Ferritin-like"/>
    <property type="match status" value="1"/>
</dbReference>
<dbReference type="EMBL" id="PFFQ01000059">
    <property type="protein sequence ID" value="PIW14509.1"/>
    <property type="molecule type" value="Genomic_DNA"/>
</dbReference>
<evidence type="ECO:0000313" key="3">
    <source>
        <dbReference type="EMBL" id="PIW14509.1"/>
    </source>
</evidence>
<accession>A0A2M7FZZ9</accession>
<evidence type="ECO:0000313" key="4">
    <source>
        <dbReference type="Proteomes" id="UP000231019"/>
    </source>
</evidence>
<name>A0A2M7FZZ9_9BACT</name>
<evidence type="ECO:0000259" key="2">
    <source>
        <dbReference type="Pfam" id="PF09968"/>
    </source>
</evidence>
<dbReference type="InterPro" id="IPR012347">
    <property type="entry name" value="Ferritin-like"/>
</dbReference>
<evidence type="ECO:0000256" key="1">
    <source>
        <dbReference type="SAM" id="SignalP"/>
    </source>
</evidence>
<dbReference type="InterPro" id="IPR019243">
    <property type="entry name" value="DUF2202"/>
</dbReference>
<comment type="caution">
    <text evidence="3">The sequence shown here is derived from an EMBL/GenBank/DDBJ whole genome shotgun (WGS) entry which is preliminary data.</text>
</comment>
<protein>
    <submittedName>
        <fullName evidence="3">Ferritin</fullName>
    </submittedName>
</protein>
<feature type="signal peptide" evidence="1">
    <location>
        <begin position="1"/>
        <end position="23"/>
    </location>
</feature>
<dbReference type="Proteomes" id="UP000231019">
    <property type="component" value="Unassembled WGS sequence"/>
</dbReference>
<dbReference type="Gene3D" id="1.20.1260.10">
    <property type="match status" value="1"/>
</dbReference>
<gene>
    <name evidence="3" type="ORF">COW36_20940</name>
</gene>
<organism evidence="3 4">
    <name type="scientific">bacterium (Candidatus Blackallbacteria) CG17_big_fil_post_rev_8_21_14_2_50_48_46</name>
    <dbReference type="NCBI Taxonomy" id="2014261"/>
    <lineage>
        <taxon>Bacteria</taxon>
        <taxon>Candidatus Blackallbacteria</taxon>
    </lineage>
</organism>
<dbReference type="InterPro" id="IPR009078">
    <property type="entry name" value="Ferritin-like_SF"/>
</dbReference>
<dbReference type="Pfam" id="PF09968">
    <property type="entry name" value="DUF2202"/>
    <property type="match status" value="1"/>
</dbReference>
<dbReference type="PROSITE" id="PS51257">
    <property type="entry name" value="PROKAR_LIPOPROTEIN"/>
    <property type="match status" value="1"/>
</dbReference>